<reference evidence="1" key="1">
    <citation type="journal article" date="2015" name="Nature">
        <title>Complex archaea that bridge the gap between prokaryotes and eukaryotes.</title>
        <authorList>
            <person name="Spang A."/>
            <person name="Saw J.H."/>
            <person name="Jorgensen S.L."/>
            <person name="Zaremba-Niedzwiedzka K."/>
            <person name="Martijn J."/>
            <person name="Lind A.E."/>
            <person name="van Eijk R."/>
            <person name="Schleper C."/>
            <person name="Guy L."/>
            <person name="Ettema T.J."/>
        </authorList>
    </citation>
    <scope>NUCLEOTIDE SEQUENCE</scope>
</reference>
<gene>
    <name evidence="1" type="ORF">LCGC14_0511200</name>
</gene>
<comment type="caution">
    <text evidence="1">The sequence shown here is derived from an EMBL/GenBank/DDBJ whole genome shotgun (WGS) entry which is preliminary data.</text>
</comment>
<organism evidence="1">
    <name type="scientific">marine sediment metagenome</name>
    <dbReference type="NCBI Taxonomy" id="412755"/>
    <lineage>
        <taxon>unclassified sequences</taxon>
        <taxon>metagenomes</taxon>
        <taxon>ecological metagenomes</taxon>
    </lineage>
</organism>
<proteinExistence type="predicted"/>
<evidence type="ECO:0000313" key="1">
    <source>
        <dbReference type="EMBL" id="KKN62504.1"/>
    </source>
</evidence>
<name>A0A0F9S5Z6_9ZZZZ</name>
<accession>A0A0F9S5Z6</accession>
<dbReference type="AlphaFoldDB" id="A0A0F9S5Z6"/>
<sequence length="130" mass="14462">MVCFADRAKAMLVGVCHITALRYPLQILKAIIALVPILMVRDKARWAWPHEGFKDEVMDRGASRPTKAVECDTRVAAPLQRAQNLVRLPPDSRSDILYATSITDFVEPLKTPYGTPILIHICSIPRLAGV</sequence>
<dbReference type="EMBL" id="LAZR01000622">
    <property type="protein sequence ID" value="KKN62504.1"/>
    <property type="molecule type" value="Genomic_DNA"/>
</dbReference>
<protein>
    <submittedName>
        <fullName evidence="1">Uncharacterized protein</fullName>
    </submittedName>
</protein>